<reference evidence="1" key="1">
    <citation type="journal article" date="2020" name="Cell">
        <title>Large-Scale Comparative Analyses of Tick Genomes Elucidate Their Genetic Diversity and Vector Capacities.</title>
        <authorList>
            <consortium name="Tick Genome and Microbiome Consortium (TIGMIC)"/>
            <person name="Jia N."/>
            <person name="Wang J."/>
            <person name="Shi W."/>
            <person name="Du L."/>
            <person name="Sun Y."/>
            <person name="Zhan W."/>
            <person name="Jiang J.F."/>
            <person name="Wang Q."/>
            <person name="Zhang B."/>
            <person name="Ji P."/>
            <person name="Bell-Sakyi L."/>
            <person name="Cui X.M."/>
            <person name="Yuan T.T."/>
            <person name="Jiang B.G."/>
            <person name="Yang W.F."/>
            <person name="Lam T.T."/>
            <person name="Chang Q.C."/>
            <person name="Ding S.J."/>
            <person name="Wang X.J."/>
            <person name="Zhu J.G."/>
            <person name="Ruan X.D."/>
            <person name="Zhao L."/>
            <person name="Wei J.T."/>
            <person name="Ye R.Z."/>
            <person name="Que T.C."/>
            <person name="Du C.H."/>
            <person name="Zhou Y.H."/>
            <person name="Cheng J.X."/>
            <person name="Dai P.F."/>
            <person name="Guo W.B."/>
            <person name="Han X.H."/>
            <person name="Huang E.J."/>
            <person name="Li L.F."/>
            <person name="Wei W."/>
            <person name="Gao Y.C."/>
            <person name="Liu J.Z."/>
            <person name="Shao H.Z."/>
            <person name="Wang X."/>
            <person name="Wang C.C."/>
            <person name="Yang T.C."/>
            <person name="Huo Q.B."/>
            <person name="Li W."/>
            <person name="Chen H.Y."/>
            <person name="Chen S.E."/>
            <person name="Zhou L.G."/>
            <person name="Ni X.B."/>
            <person name="Tian J.H."/>
            <person name="Sheng Y."/>
            <person name="Liu T."/>
            <person name="Pan Y.S."/>
            <person name="Xia L.Y."/>
            <person name="Li J."/>
            <person name="Zhao F."/>
            <person name="Cao W.C."/>
        </authorList>
    </citation>
    <scope>NUCLEOTIDE SEQUENCE</scope>
    <source>
        <strain evidence="1">Rsan-2018</strain>
    </source>
</reference>
<accession>A0A9D4PV72</accession>
<dbReference type="Proteomes" id="UP000821837">
    <property type="component" value="Unassembled WGS sequence"/>
</dbReference>
<keyword evidence="2" id="KW-1185">Reference proteome</keyword>
<reference evidence="1" key="2">
    <citation type="submission" date="2021-09" db="EMBL/GenBank/DDBJ databases">
        <authorList>
            <person name="Jia N."/>
            <person name="Wang J."/>
            <person name="Shi W."/>
            <person name="Du L."/>
            <person name="Sun Y."/>
            <person name="Zhan W."/>
            <person name="Jiang J."/>
            <person name="Wang Q."/>
            <person name="Zhang B."/>
            <person name="Ji P."/>
            <person name="Sakyi L.B."/>
            <person name="Cui X."/>
            <person name="Yuan T."/>
            <person name="Jiang B."/>
            <person name="Yang W."/>
            <person name="Lam T.T.-Y."/>
            <person name="Chang Q."/>
            <person name="Ding S."/>
            <person name="Wang X."/>
            <person name="Zhu J."/>
            <person name="Ruan X."/>
            <person name="Zhao L."/>
            <person name="Wei J."/>
            <person name="Que T."/>
            <person name="Du C."/>
            <person name="Cheng J."/>
            <person name="Dai P."/>
            <person name="Han X."/>
            <person name="Huang E."/>
            <person name="Gao Y."/>
            <person name="Liu J."/>
            <person name="Shao H."/>
            <person name="Ye R."/>
            <person name="Li L."/>
            <person name="Wei W."/>
            <person name="Wang X."/>
            <person name="Wang C."/>
            <person name="Huo Q."/>
            <person name="Li W."/>
            <person name="Guo W."/>
            <person name="Chen H."/>
            <person name="Chen S."/>
            <person name="Zhou L."/>
            <person name="Zhou L."/>
            <person name="Ni X."/>
            <person name="Tian J."/>
            <person name="Zhou Y."/>
            <person name="Sheng Y."/>
            <person name="Liu T."/>
            <person name="Pan Y."/>
            <person name="Xia L."/>
            <person name="Li J."/>
            <person name="Zhao F."/>
            <person name="Cao W."/>
        </authorList>
    </citation>
    <scope>NUCLEOTIDE SEQUENCE</scope>
    <source>
        <strain evidence="1">Rsan-2018</strain>
        <tissue evidence="1">Larvae</tissue>
    </source>
</reference>
<name>A0A9D4PV72_RHISA</name>
<proteinExistence type="predicted"/>
<organism evidence="1 2">
    <name type="scientific">Rhipicephalus sanguineus</name>
    <name type="common">Brown dog tick</name>
    <name type="synonym">Ixodes sanguineus</name>
    <dbReference type="NCBI Taxonomy" id="34632"/>
    <lineage>
        <taxon>Eukaryota</taxon>
        <taxon>Metazoa</taxon>
        <taxon>Ecdysozoa</taxon>
        <taxon>Arthropoda</taxon>
        <taxon>Chelicerata</taxon>
        <taxon>Arachnida</taxon>
        <taxon>Acari</taxon>
        <taxon>Parasitiformes</taxon>
        <taxon>Ixodida</taxon>
        <taxon>Ixodoidea</taxon>
        <taxon>Ixodidae</taxon>
        <taxon>Rhipicephalinae</taxon>
        <taxon>Rhipicephalus</taxon>
        <taxon>Rhipicephalus</taxon>
    </lineage>
</organism>
<gene>
    <name evidence="1" type="ORF">HPB52_002895</name>
</gene>
<evidence type="ECO:0000313" key="2">
    <source>
        <dbReference type="Proteomes" id="UP000821837"/>
    </source>
</evidence>
<sequence>MKGRSDVKAVLANPEARLACDLRDSSVEFDAPGVAGIALIPVCALFEMSISRCAGYSEACGRSLSEAC</sequence>
<dbReference type="EMBL" id="JABSTV010001250">
    <property type="protein sequence ID" value="KAH7955697.1"/>
    <property type="molecule type" value="Genomic_DNA"/>
</dbReference>
<protein>
    <submittedName>
        <fullName evidence="1">Uncharacterized protein</fullName>
    </submittedName>
</protein>
<dbReference type="AlphaFoldDB" id="A0A9D4PV72"/>
<comment type="caution">
    <text evidence="1">The sequence shown here is derived from an EMBL/GenBank/DDBJ whole genome shotgun (WGS) entry which is preliminary data.</text>
</comment>
<evidence type="ECO:0000313" key="1">
    <source>
        <dbReference type="EMBL" id="KAH7955697.1"/>
    </source>
</evidence>